<dbReference type="GO" id="GO:0006508">
    <property type="term" value="P:proteolysis"/>
    <property type="evidence" value="ECO:0007669"/>
    <property type="project" value="InterPro"/>
</dbReference>
<dbReference type="InterPro" id="IPR000177">
    <property type="entry name" value="Apple"/>
</dbReference>
<dbReference type="AlphaFoldDB" id="A0A3M7P8R6"/>
<reference evidence="5 6" key="1">
    <citation type="journal article" date="2018" name="Sci. Rep.">
        <title>Genomic signatures of local adaptation to the degree of environmental predictability in rotifers.</title>
        <authorList>
            <person name="Franch-Gras L."/>
            <person name="Hahn C."/>
            <person name="Garcia-Roger E.M."/>
            <person name="Carmona M.J."/>
            <person name="Serra M."/>
            <person name="Gomez A."/>
        </authorList>
    </citation>
    <scope>NUCLEOTIDE SEQUENCE [LARGE SCALE GENOMIC DNA]</scope>
    <source>
        <strain evidence="5">HYR1</strain>
    </source>
</reference>
<keyword evidence="6" id="KW-1185">Reference proteome</keyword>
<keyword evidence="3" id="KW-0732">Signal</keyword>
<feature type="domain" description="Apple" evidence="4">
    <location>
        <begin position="112"/>
        <end position="176"/>
    </location>
</feature>
<dbReference type="SMART" id="SM00223">
    <property type="entry name" value="APPLE"/>
    <property type="match status" value="2"/>
</dbReference>
<dbReference type="STRING" id="10195.A0A3M7P8R6"/>
<sequence>MFKVILVIFSIALLNVNAQTCTFESNVDYFGNDLGTGPCIVKTLDDCCALCYRVAQCAAWTFLPSTGACWLKYTVTERRVMSDGRFSGCRQQPTLAPTQASTQAPTPAPCPCTEKTDINYPGCDLKEVADVASSADCCSLCRQTTGCAAYAYYKEFKYCYLKSAKENGTPETYSGM</sequence>
<dbReference type="Pfam" id="PF14295">
    <property type="entry name" value="PAN_4"/>
    <property type="match status" value="2"/>
</dbReference>
<dbReference type="EMBL" id="REGN01012549">
    <property type="protein sequence ID" value="RMZ95160.1"/>
    <property type="molecule type" value="Genomic_DNA"/>
</dbReference>
<dbReference type="OrthoDB" id="63193at2759"/>
<dbReference type="GO" id="GO:0005576">
    <property type="term" value="C:extracellular region"/>
    <property type="evidence" value="ECO:0007669"/>
    <property type="project" value="InterPro"/>
</dbReference>
<keyword evidence="1" id="KW-0677">Repeat</keyword>
<dbReference type="Proteomes" id="UP000276133">
    <property type="component" value="Unassembled WGS sequence"/>
</dbReference>
<feature type="signal peptide" evidence="3">
    <location>
        <begin position="1"/>
        <end position="18"/>
    </location>
</feature>
<dbReference type="PROSITE" id="PS50948">
    <property type="entry name" value="PAN"/>
    <property type="match status" value="1"/>
</dbReference>
<dbReference type="InterPro" id="IPR003609">
    <property type="entry name" value="Pan_app"/>
</dbReference>
<feature type="chain" id="PRO_5018251816" description="Apple domain-containing protein" evidence="3">
    <location>
        <begin position="19"/>
        <end position="176"/>
    </location>
</feature>
<dbReference type="Gene3D" id="3.50.4.10">
    <property type="entry name" value="Hepatocyte Growth Factor"/>
    <property type="match status" value="2"/>
</dbReference>
<evidence type="ECO:0000259" key="4">
    <source>
        <dbReference type="PROSITE" id="PS50948"/>
    </source>
</evidence>
<comment type="caution">
    <text evidence="5">The sequence shown here is derived from an EMBL/GenBank/DDBJ whole genome shotgun (WGS) entry which is preliminary data.</text>
</comment>
<accession>A0A3M7P8R6</accession>
<name>A0A3M7P8R6_BRAPC</name>
<organism evidence="5 6">
    <name type="scientific">Brachionus plicatilis</name>
    <name type="common">Marine rotifer</name>
    <name type="synonym">Brachionus muelleri</name>
    <dbReference type="NCBI Taxonomy" id="10195"/>
    <lineage>
        <taxon>Eukaryota</taxon>
        <taxon>Metazoa</taxon>
        <taxon>Spiralia</taxon>
        <taxon>Gnathifera</taxon>
        <taxon>Rotifera</taxon>
        <taxon>Eurotatoria</taxon>
        <taxon>Monogononta</taxon>
        <taxon>Pseudotrocha</taxon>
        <taxon>Ploima</taxon>
        <taxon>Brachionidae</taxon>
        <taxon>Brachionus</taxon>
    </lineage>
</organism>
<evidence type="ECO:0000313" key="5">
    <source>
        <dbReference type="EMBL" id="RMZ95160.1"/>
    </source>
</evidence>
<evidence type="ECO:0000256" key="3">
    <source>
        <dbReference type="SAM" id="SignalP"/>
    </source>
</evidence>
<evidence type="ECO:0000256" key="2">
    <source>
        <dbReference type="ARBA" id="ARBA00023157"/>
    </source>
</evidence>
<protein>
    <recommendedName>
        <fullName evidence="4">Apple domain-containing protein</fullName>
    </recommendedName>
</protein>
<dbReference type="SUPFAM" id="SSF57414">
    <property type="entry name" value="Hairpin loop containing domain-like"/>
    <property type="match status" value="1"/>
</dbReference>
<proteinExistence type="predicted"/>
<evidence type="ECO:0000313" key="6">
    <source>
        <dbReference type="Proteomes" id="UP000276133"/>
    </source>
</evidence>
<evidence type="ECO:0000256" key="1">
    <source>
        <dbReference type="ARBA" id="ARBA00022737"/>
    </source>
</evidence>
<keyword evidence="2" id="KW-1015">Disulfide bond</keyword>
<gene>
    <name evidence="5" type="ORF">BpHYR1_030439</name>
</gene>
<feature type="non-terminal residue" evidence="5">
    <location>
        <position position="176"/>
    </location>
</feature>